<gene>
    <name evidence="2" type="primary">orf149</name>
</gene>
<dbReference type="RefSeq" id="YP_009329551.1">
    <property type="nucleotide sequence ID" value="NC_032109.1"/>
</dbReference>
<geneLocation type="plastid" evidence="2"/>
<accession>A0A1L2M591</accession>
<reference evidence="2" key="1">
    <citation type="submission" date="2016-09" db="EMBL/GenBank/DDBJ databases">
        <title>The plastid genome of Polytoma uvella is the largest known among non-photosynthetic algae and plants and reveals contrasting evolutionary paths to nonphotosynthetic life styles.</title>
        <authorList>
            <person name="Figueroa-Martinez F.J."/>
            <person name="Nedelcu A."/>
            <person name="Smith D.R."/>
            <person name="Reyes-Prieto A."/>
        </authorList>
    </citation>
    <scope>NUCLEOTIDE SEQUENCE</scope>
    <source>
        <strain evidence="2">SAG 11-49</strain>
    </source>
</reference>
<dbReference type="GeneID" id="30522920"/>
<dbReference type="AlphaFoldDB" id="A0A1L2M591"/>
<proteinExistence type="predicted"/>
<keyword evidence="2" id="KW-0934">Plastid</keyword>
<organism evidence="2">
    <name type="scientific">Chlamydomonas leiostraca</name>
    <dbReference type="NCBI Taxonomy" id="1034604"/>
    <lineage>
        <taxon>Eukaryota</taxon>
        <taxon>Viridiplantae</taxon>
        <taxon>Chlorophyta</taxon>
        <taxon>core chlorophytes</taxon>
        <taxon>Chlorophyceae</taxon>
        <taxon>CS clade</taxon>
        <taxon>Chlamydomonadales</taxon>
        <taxon>Chlamydomonadaceae</taxon>
        <taxon>Chlamydomonas</taxon>
    </lineage>
</organism>
<feature type="region of interest" description="Disordered" evidence="1">
    <location>
        <begin position="1"/>
        <end position="117"/>
    </location>
</feature>
<evidence type="ECO:0000313" key="2">
    <source>
        <dbReference type="EMBL" id="APD80618.1"/>
    </source>
</evidence>
<name>A0A1L2M591_9CHLO</name>
<dbReference type="EMBL" id="KX828176">
    <property type="protein sequence ID" value="APD80618.1"/>
    <property type="molecule type" value="Genomic_DNA"/>
</dbReference>
<protein>
    <submittedName>
        <fullName evidence="2">Uncharacterized protein</fullName>
    </submittedName>
</protein>
<sequence length="117" mass="12529">MPEGQKRLGRFWDSPTGPRRGSEGPLGQCRRASRVRRSPDARSASGKAPEDPKCRCPFGAPGAPLGTRRFPGCPKGTGKREAACPSGRRGKKDEVDWRPKAGSPKGPYGRNSTAQAN</sequence>
<evidence type="ECO:0000256" key="1">
    <source>
        <dbReference type="SAM" id="MobiDB-lite"/>
    </source>
</evidence>